<dbReference type="Proteomes" id="UP000789366">
    <property type="component" value="Unassembled WGS sequence"/>
</dbReference>
<comment type="caution">
    <text evidence="1">The sequence shown here is derived from an EMBL/GenBank/DDBJ whole genome shotgun (WGS) entry which is preliminary data.</text>
</comment>
<name>A0ACA9RFC9_9GLOM</name>
<gene>
    <name evidence="1" type="ORF">SPELUC_LOCUS17188</name>
</gene>
<accession>A0ACA9RFC9</accession>
<dbReference type="EMBL" id="CAJVPW010068580">
    <property type="protein sequence ID" value="CAG8790481.1"/>
    <property type="molecule type" value="Genomic_DNA"/>
</dbReference>
<evidence type="ECO:0000313" key="1">
    <source>
        <dbReference type="EMBL" id="CAG8790481.1"/>
    </source>
</evidence>
<keyword evidence="2" id="KW-1185">Reference proteome</keyword>
<feature type="non-terminal residue" evidence="1">
    <location>
        <position position="1"/>
    </location>
</feature>
<sequence>SNSSSQQTITNMLRSVVLYKGTKKLSICRAVAEWLIIDNQPFEVISGEGF</sequence>
<protein>
    <submittedName>
        <fullName evidence="1">3029_t:CDS:1</fullName>
    </submittedName>
</protein>
<proteinExistence type="predicted"/>
<feature type="non-terminal residue" evidence="1">
    <location>
        <position position="50"/>
    </location>
</feature>
<organism evidence="1 2">
    <name type="scientific">Cetraspora pellucida</name>
    <dbReference type="NCBI Taxonomy" id="1433469"/>
    <lineage>
        <taxon>Eukaryota</taxon>
        <taxon>Fungi</taxon>
        <taxon>Fungi incertae sedis</taxon>
        <taxon>Mucoromycota</taxon>
        <taxon>Glomeromycotina</taxon>
        <taxon>Glomeromycetes</taxon>
        <taxon>Diversisporales</taxon>
        <taxon>Gigasporaceae</taxon>
        <taxon>Cetraspora</taxon>
    </lineage>
</organism>
<reference evidence="1" key="1">
    <citation type="submission" date="2021-06" db="EMBL/GenBank/DDBJ databases">
        <authorList>
            <person name="Kallberg Y."/>
            <person name="Tangrot J."/>
            <person name="Rosling A."/>
        </authorList>
    </citation>
    <scope>NUCLEOTIDE SEQUENCE</scope>
    <source>
        <strain evidence="1">28 12/20/2015</strain>
    </source>
</reference>
<evidence type="ECO:0000313" key="2">
    <source>
        <dbReference type="Proteomes" id="UP000789366"/>
    </source>
</evidence>